<keyword evidence="3" id="KW-1133">Transmembrane helix</keyword>
<organism evidence="4">
    <name type="scientific">Clastoptera arizonana</name>
    <name type="common">Arizona spittle bug</name>
    <dbReference type="NCBI Taxonomy" id="38151"/>
    <lineage>
        <taxon>Eukaryota</taxon>
        <taxon>Metazoa</taxon>
        <taxon>Ecdysozoa</taxon>
        <taxon>Arthropoda</taxon>
        <taxon>Hexapoda</taxon>
        <taxon>Insecta</taxon>
        <taxon>Pterygota</taxon>
        <taxon>Neoptera</taxon>
        <taxon>Paraneoptera</taxon>
        <taxon>Hemiptera</taxon>
        <taxon>Auchenorrhyncha</taxon>
        <taxon>Cercopoidea</taxon>
        <taxon>Clastopteridae</taxon>
        <taxon>Clastoptera</taxon>
    </lineage>
</organism>
<dbReference type="GO" id="GO:0005783">
    <property type="term" value="C:endoplasmic reticulum"/>
    <property type="evidence" value="ECO:0007669"/>
    <property type="project" value="TreeGrafter"/>
</dbReference>
<keyword evidence="3" id="KW-0812">Transmembrane</keyword>
<sequence length="103" mass="11815">MADDSFDLCEYIWSHEIAVRRLLSQIRQSQSICTDTECLDELPSLTGGLNPDSNSFILIALCWMVIALVLFILRPRKLRYKNDSLDSNESDRDNRPPFPPTVN</sequence>
<evidence type="ECO:0000256" key="1">
    <source>
        <dbReference type="ARBA" id="ARBA00017902"/>
    </source>
</evidence>
<dbReference type="PANTHER" id="PTHR31019">
    <property type="entry name" value="SMALL INTEGRAL MEMBRANE PROTEIN 14"/>
    <property type="match status" value="1"/>
</dbReference>
<proteinExistence type="predicted"/>
<accession>A0A1B6CG02</accession>
<evidence type="ECO:0000256" key="2">
    <source>
        <dbReference type="SAM" id="MobiDB-lite"/>
    </source>
</evidence>
<gene>
    <name evidence="4" type="ORF">g.23161</name>
</gene>
<dbReference type="PANTHER" id="PTHR31019:SF1">
    <property type="entry name" value="SMALL INTEGRAL MEMBRANE PROTEIN 14"/>
    <property type="match status" value="1"/>
</dbReference>
<dbReference type="InterPro" id="IPR020309">
    <property type="entry name" value="Smim-14"/>
</dbReference>
<dbReference type="AlphaFoldDB" id="A0A1B6CG02"/>
<protein>
    <recommendedName>
        <fullName evidence="1">Small integral membrane protein 14</fullName>
    </recommendedName>
</protein>
<dbReference type="Pfam" id="PF11027">
    <property type="entry name" value="DUF2615"/>
    <property type="match status" value="1"/>
</dbReference>
<reference evidence="4" key="1">
    <citation type="submission" date="2015-12" db="EMBL/GenBank/DDBJ databases">
        <title>De novo transcriptome assembly of four potential Pierce s Disease insect vectors from Arizona vineyards.</title>
        <authorList>
            <person name="Tassone E.E."/>
        </authorList>
    </citation>
    <scope>NUCLEOTIDE SEQUENCE</scope>
</reference>
<keyword evidence="3" id="KW-0472">Membrane</keyword>
<feature type="region of interest" description="Disordered" evidence="2">
    <location>
        <begin position="83"/>
        <end position="103"/>
    </location>
</feature>
<dbReference type="EMBL" id="GEDC01024934">
    <property type="protein sequence ID" value="JAS12364.1"/>
    <property type="molecule type" value="Transcribed_RNA"/>
</dbReference>
<feature type="transmembrane region" description="Helical" evidence="3">
    <location>
        <begin position="55"/>
        <end position="73"/>
    </location>
</feature>
<evidence type="ECO:0000256" key="3">
    <source>
        <dbReference type="SAM" id="Phobius"/>
    </source>
</evidence>
<feature type="compositionally biased region" description="Basic and acidic residues" evidence="2">
    <location>
        <begin position="83"/>
        <end position="95"/>
    </location>
</feature>
<evidence type="ECO:0000313" key="4">
    <source>
        <dbReference type="EMBL" id="JAS12364.1"/>
    </source>
</evidence>
<name>A0A1B6CG02_9HEMI</name>